<organism evidence="2 3">
    <name type="scientific">Qipengyuania marisflavi</name>
    <dbReference type="NCBI Taxonomy" id="2486356"/>
    <lineage>
        <taxon>Bacteria</taxon>
        <taxon>Pseudomonadati</taxon>
        <taxon>Pseudomonadota</taxon>
        <taxon>Alphaproteobacteria</taxon>
        <taxon>Sphingomonadales</taxon>
        <taxon>Erythrobacteraceae</taxon>
        <taxon>Qipengyuania</taxon>
    </lineage>
</organism>
<keyword evidence="3" id="KW-1185">Reference proteome</keyword>
<reference evidence="2 3" key="1">
    <citation type="submission" date="2019-05" db="EMBL/GenBank/DDBJ databases">
        <title>Erythrobacter marisflavi sp. nov., isolated from isolated from water of an estuary environment.</title>
        <authorList>
            <person name="Yoon J.-H."/>
        </authorList>
    </citation>
    <scope>NUCLEOTIDE SEQUENCE [LARGE SCALE GENOMIC DNA]</scope>
    <source>
        <strain evidence="2 3">KEM-5</strain>
    </source>
</reference>
<dbReference type="RefSeq" id="WP_138616970.1">
    <property type="nucleotide sequence ID" value="NZ_VCAO01000002.1"/>
</dbReference>
<keyword evidence="1" id="KW-0812">Transmembrane</keyword>
<dbReference type="Proteomes" id="UP000309668">
    <property type="component" value="Unassembled WGS sequence"/>
</dbReference>
<gene>
    <name evidence="2" type="ORF">FEV51_06115</name>
</gene>
<evidence type="ECO:0000313" key="3">
    <source>
        <dbReference type="Proteomes" id="UP000309668"/>
    </source>
</evidence>
<keyword evidence="1" id="KW-1133">Transmembrane helix</keyword>
<evidence type="ECO:0000313" key="2">
    <source>
        <dbReference type="EMBL" id="TMM48950.1"/>
    </source>
</evidence>
<accession>A0A5S3P6Z3</accession>
<proteinExistence type="predicted"/>
<comment type="caution">
    <text evidence="2">The sequence shown here is derived from an EMBL/GenBank/DDBJ whole genome shotgun (WGS) entry which is preliminary data.</text>
</comment>
<dbReference type="EMBL" id="VCAO01000002">
    <property type="protein sequence ID" value="TMM48950.1"/>
    <property type="molecule type" value="Genomic_DNA"/>
</dbReference>
<evidence type="ECO:0000256" key="1">
    <source>
        <dbReference type="SAM" id="Phobius"/>
    </source>
</evidence>
<keyword evidence="1" id="KW-0472">Membrane</keyword>
<dbReference type="AlphaFoldDB" id="A0A5S3P6Z3"/>
<name>A0A5S3P6Z3_9SPHN</name>
<feature type="transmembrane region" description="Helical" evidence="1">
    <location>
        <begin position="45"/>
        <end position="63"/>
    </location>
</feature>
<protein>
    <submittedName>
        <fullName evidence="2">Uncharacterized protein</fullName>
    </submittedName>
</protein>
<sequence length="82" mass="9317">MTQEYALEIWRSVKTTFVLMLIVVPIIVLAILLNPEWGRGDWGSLVPKAAGMVIFGGLLAEIFRRMINFFAGKPICHWRSAR</sequence>
<feature type="transmembrane region" description="Helical" evidence="1">
    <location>
        <begin position="12"/>
        <end position="33"/>
    </location>
</feature>